<keyword evidence="3" id="KW-1185">Reference proteome</keyword>
<feature type="region of interest" description="Disordered" evidence="1">
    <location>
        <begin position="65"/>
        <end position="91"/>
    </location>
</feature>
<name>A0ABQ3K2V1_9PSEU</name>
<evidence type="ECO:0000313" key="3">
    <source>
        <dbReference type="Proteomes" id="UP000649955"/>
    </source>
</evidence>
<dbReference type="Proteomes" id="UP000649955">
    <property type="component" value="Unassembled WGS sequence"/>
</dbReference>
<evidence type="ECO:0000256" key="1">
    <source>
        <dbReference type="SAM" id="MobiDB-lite"/>
    </source>
</evidence>
<accession>A0ABQ3K2V1</accession>
<protein>
    <submittedName>
        <fullName evidence="2">Uncharacterized protein</fullName>
    </submittedName>
</protein>
<sequence>MHADAARAFDDRFGPLGGLRLPGGLGTVERGRHTLHFFLHGHTSTKGALTYDAVSYGTGGSGGWGEPELTPVPGSGYPARGCQTHPPRGRHPIVAILTRIDPP</sequence>
<comment type="caution">
    <text evidence="2">The sequence shown here is derived from an EMBL/GenBank/DDBJ whole genome shotgun (WGS) entry which is preliminary data.</text>
</comment>
<gene>
    <name evidence="2" type="ORF">GCM10017567_13130</name>
</gene>
<proteinExistence type="predicted"/>
<evidence type="ECO:0000313" key="2">
    <source>
        <dbReference type="EMBL" id="GHF99535.1"/>
    </source>
</evidence>
<dbReference type="EMBL" id="BNAW01000003">
    <property type="protein sequence ID" value="GHF99535.1"/>
    <property type="molecule type" value="Genomic_DNA"/>
</dbReference>
<organism evidence="2 3">
    <name type="scientific">Amycolatopsis bullii</name>
    <dbReference type="NCBI Taxonomy" id="941987"/>
    <lineage>
        <taxon>Bacteria</taxon>
        <taxon>Bacillati</taxon>
        <taxon>Actinomycetota</taxon>
        <taxon>Actinomycetes</taxon>
        <taxon>Pseudonocardiales</taxon>
        <taxon>Pseudonocardiaceae</taxon>
        <taxon>Amycolatopsis</taxon>
    </lineage>
</organism>
<reference evidence="3" key="1">
    <citation type="journal article" date="2019" name="Int. J. Syst. Evol. Microbiol.">
        <title>The Global Catalogue of Microorganisms (GCM) 10K type strain sequencing project: providing services to taxonomists for standard genome sequencing and annotation.</title>
        <authorList>
            <consortium name="The Broad Institute Genomics Platform"/>
            <consortium name="The Broad Institute Genome Sequencing Center for Infectious Disease"/>
            <person name="Wu L."/>
            <person name="Ma J."/>
        </authorList>
    </citation>
    <scope>NUCLEOTIDE SEQUENCE [LARGE SCALE GENOMIC DNA]</scope>
    <source>
        <strain evidence="3">CGMCC 4.7680</strain>
    </source>
</reference>